<feature type="domain" description="Retrovirus-related Pol polyprotein from transposon TNT 1-94-like beta-barrel" evidence="1">
    <location>
        <begin position="18"/>
        <end position="78"/>
    </location>
</feature>
<evidence type="ECO:0000313" key="2">
    <source>
        <dbReference type="EMBL" id="KYP46425.1"/>
    </source>
</evidence>
<dbReference type="EMBL" id="KQ483559">
    <property type="protein sequence ID" value="KYP46425.1"/>
    <property type="molecule type" value="Genomic_DNA"/>
</dbReference>
<protein>
    <recommendedName>
        <fullName evidence="1">Retrovirus-related Pol polyprotein from transposon TNT 1-94-like beta-barrel domain-containing protein</fullName>
    </recommendedName>
</protein>
<sequence length="79" mass="8418">MLPLSSGFNVSKTLPSHWVLDSKATNYMPPSSTLLSAYSPCSSNKKLAIADGTLVILAGLGNTQINPFITLKNVFHVPT</sequence>
<accession>A0A151RV56</accession>
<evidence type="ECO:0000313" key="3">
    <source>
        <dbReference type="Proteomes" id="UP000075243"/>
    </source>
</evidence>
<organism evidence="2 3">
    <name type="scientific">Cajanus cajan</name>
    <name type="common">Pigeon pea</name>
    <name type="synonym">Cajanus indicus</name>
    <dbReference type="NCBI Taxonomy" id="3821"/>
    <lineage>
        <taxon>Eukaryota</taxon>
        <taxon>Viridiplantae</taxon>
        <taxon>Streptophyta</taxon>
        <taxon>Embryophyta</taxon>
        <taxon>Tracheophyta</taxon>
        <taxon>Spermatophyta</taxon>
        <taxon>Magnoliopsida</taxon>
        <taxon>eudicotyledons</taxon>
        <taxon>Gunneridae</taxon>
        <taxon>Pentapetalae</taxon>
        <taxon>rosids</taxon>
        <taxon>fabids</taxon>
        <taxon>Fabales</taxon>
        <taxon>Fabaceae</taxon>
        <taxon>Papilionoideae</taxon>
        <taxon>50 kb inversion clade</taxon>
        <taxon>NPAAA clade</taxon>
        <taxon>indigoferoid/millettioid clade</taxon>
        <taxon>Phaseoleae</taxon>
        <taxon>Cajanus</taxon>
    </lineage>
</organism>
<dbReference type="OMA" id="WVLDSKA"/>
<proteinExistence type="predicted"/>
<dbReference type="Proteomes" id="UP000075243">
    <property type="component" value="Unassembled WGS sequence"/>
</dbReference>
<dbReference type="Gramene" id="C.cajan_30779.t">
    <property type="protein sequence ID" value="C.cajan_30779.t.cds1"/>
    <property type="gene ID" value="C.cajan_30779"/>
</dbReference>
<dbReference type="AlphaFoldDB" id="A0A151RV56"/>
<name>A0A151RV56_CAJCA</name>
<evidence type="ECO:0000259" key="1">
    <source>
        <dbReference type="Pfam" id="PF22936"/>
    </source>
</evidence>
<gene>
    <name evidence="2" type="ORF">KK1_032000</name>
</gene>
<dbReference type="InterPro" id="IPR054722">
    <property type="entry name" value="PolX-like_BBD"/>
</dbReference>
<dbReference type="Pfam" id="PF22936">
    <property type="entry name" value="Pol_BBD"/>
    <property type="match status" value="1"/>
</dbReference>
<keyword evidence="3" id="KW-1185">Reference proteome</keyword>
<reference evidence="2" key="1">
    <citation type="journal article" date="2012" name="Nat. Biotechnol.">
        <title>Draft genome sequence of pigeonpea (Cajanus cajan), an orphan legume crop of resource-poor farmers.</title>
        <authorList>
            <person name="Varshney R.K."/>
            <person name="Chen W."/>
            <person name="Li Y."/>
            <person name="Bharti A.K."/>
            <person name="Saxena R.K."/>
            <person name="Schlueter J.A."/>
            <person name="Donoghue M.T."/>
            <person name="Azam S."/>
            <person name="Fan G."/>
            <person name="Whaley A.M."/>
            <person name="Farmer A.D."/>
            <person name="Sheridan J."/>
            <person name="Iwata A."/>
            <person name="Tuteja R."/>
            <person name="Penmetsa R.V."/>
            <person name="Wu W."/>
            <person name="Upadhyaya H.D."/>
            <person name="Yang S.P."/>
            <person name="Shah T."/>
            <person name="Saxena K.B."/>
            <person name="Michael T."/>
            <person name="McCombie W.R."/>
            <person name="Yang B."/>
            <person name="Zhang G."/>
            <person name="Yang H."/>
            <person name="Wang J."/>
            <person name="Spillane C."/>
            <person name="Cook D.R."/>
            <person name="May G.D."/>
            <person name="Xu X."/>
            <person name="Jackson S.A."/>
        </authorList>
    </citation>
    <scope>NUCLEOTIDE SEQUENCE [LARGE SCALE GENOMIC DNA]</scope>
</reference>